<dbReference type="EMBL" id="VSSQ01102708">
    <property type="protein sequence ID" value="MPN43955.1"/>
    <property type="molecule type" value="Genomic_DNA"/>
</dbReference>
<name>A0A645HY34_9ZZZZ</name>
<evidence type="ECO:0000313" key="1">
    <source>
        <dbReference type="EMBL" id="MPN43955.1"/>
    </source>
</evidence>
<proteinExistence type="predicted"/>
<sequence length="57" mass="6637">MVGLLFNKLHEVISLIIKGEELNEEKMVVRSTCFKYRMYKFICGMSEEGGNKTCFIK</sequence>
<protein>
    <submittedName>
        <fullName evidence="1">Uncharacterized protein</fullName>
    </submittedName>
</protein>
<organism evidence="1">
    <name type="scientific">bioreactor metagenome</name>
    <dbReference type="NCBI Taxonomy" id="1076179"/>
    <lineage>
        <taxon>unclassified sequences</taxon>
        <taxon>metagenomes</taxon>
        <taxon>ecological metagenomes</taxon>
    </lineage>
</organism>
<dbReference type="AlphaFoldDB" id="A0A645HY34"/>
<comment type="caution">
    <text evidence="1">The sequence shown here is derived from an EMBL/GenBank/DDBJ whole genome shotgun (WGS) entry which is preliminary data.</text>
</comment>
<accession>A0A645HY34</accession>
<gene>
    <name evidence="1" type="ORF">SDC9_191516</name>
</gene>
<reference evidence="1" key="1">
    <citation type="submission" date="2019-08" db="EMBL/GenBank/DDBJ databases">
        <authorList>
            <person name="Kucharzyk K."/>
            <person name="Murdoch R.W."/>
            <person name="Higgins S."/>
            <person name="Loffler F."/>
        </authorList>
    </citation>
    <scope>NUCLEOTIDE SEQUENCE</scope>
</reference>